<dbReference type="GO" id="GO:0005509">
    <property type="term" value="F:calcium ion binding"/>
    <property type="evidence" value="ECO:0007669"/>
    <property type="project" value="TreeGrafter"/>
</dbReference>
<keyword evidence="2" id="KW-0106">Calcium</keyword>
<dbReference type="AlphaFoldDB" id="U4LTQ5"/>
<dbReference type="InterPro" id="IPR011992">
    <property type="entry name" value="EF-hand-dom_pair"/>
</dbReference>
<feature type="chain" id="PRO_5004652634" evidence="3">
    <location>
        <begin position="24"/>
        <end position="204"/>
    </location>
</feature>
<feature type="signal peptide" evidence="3">
    <location>
        <begin position="1"/>
        <end position="23"/>
    </location>
</feature>
<protein>
    <submittedName>
        <fullName evidence="4">Similar to Uncharacterized calcium-binding protein C613.03 acc. no. O74903</fullName>
    </submittedName>
</protein>
<keyword evidence="1 3" id="KW-0732">Signal</keyword>
<dbReference type="Proteomes" id="UP000018144">
    <property type="component" value="Unassembled WGS sequence"/>
</dbReference>
<dbReference type="InterPro" id="IPR040250">
    <property type="entry name" value="Nucleobindin"/>
</dbReference>
<dbReference type="PROSITE" id="PS00018">
    <property type="entry name" value="EF_HAND_1"/>
    <property type="match status" value="2"/>
</dbReference>
<dbReference type="PANTHER" id="PTHR19237:SF20">
    <property type="entry name" value="NUCLEOBINDIN 1"/>
    <property type="match status" value="1"/>
</dbReference>
<evidence type="ECO:0000313" key="4">
    <source>
        <dbReference type="EMBL" id="CCX33025.1"/>
    </source>
</evidence>
<dbReference type="InterPro" id="IPR018247">
    <property type="entry name" value="EF_Hand_1_Ca_BS"/>
</dbReference>
<evidence type="ECO:0000256" key="3">
    <source>
        <dbReference type="SAM" id="SignalP"/>
    </source>
</evidence>
<dbReference type="Gene3D" id="1.10.238.10">
    <property type="entry name" value="EF-hand"/>
    <property type="match status" value="1"/>
</dbReference>
<dbReference type="eggNOG" id="ENOG502QRFY">
    <property type="taxonomic scope" value="Eukaryota"/>
</dbReference>
<dbReference type="GO" id="GO:0005793">
    <property type="term" value="C:endoplasmic reticulum-Golgi intermediate compartment"/>
    <property type="evidence" value="ECO:0007669"/>
    <property type="project" value="TreeGrafter"/>
</dbReference>
<reference evidence="4 5" key="1">
    <citation type="journal article" date="2013" name="PLoS Genet.">
        <title>The genome and development-dependent transcriptomes of Pyronema confluens: a window into fungal evolution.</title>
        <authorList>
            <person name="Traeger S."/>
            <person name="Altegoer F."/>
            <person name="Freitag M."/>
            <person name="Gabaldon T."/>
            <person name="Kempken F."/>
            <person name="Kumar A."/>
            <person name="Marcet-Houben M."/>
            <person name="Poggeler S."/>
            <person name="Stajich J.E."/>
            <person name="Nowrousian M."/>
        </authorList>
    </citation>
    <scope>NUCLEOTIDE SEQUENCE [LARGE SCALE GENOMIC DNA]</scope>
    <source>
        <strain evidence="5">CBS 100304</strain>
        <tissue evidence="4">Vegetative mycelium</tissue>
    </source>
</reference>
<dbReference type="EMBL" id="HF935997">
    <property type="protein sequence ID" value="CCX33025.1"/>
    <property type="molecule type" value="Genomic_DNA"/>
</dbReference>
<sequence>MIALTLLSALGLASLAASHGTHAAGSSDSLLRSLNDPSLHWAEKHLLSEHHISNYDAGAFFTLHDFNQDKHLTKDEILRLYGSPSDATVSEKIWNWVTETIDRDHDDVISFPEWMVWSRRGGVLQDFGTGVGHHGDDEQEYEIHHFEEYHSGDKEDGSDMVMHQEDLDHLKIHEKVEAEELKAKQLESVQINLANIPMKFRVKV</sequence>
<proteinExistence type="predicted"/>
<dbReference type="PANTHER" id="PTHR19237">
    <property type="entry name" value="NUCLEOBINDIN"/>
    <property type="match status" value="1"/>
</dbReference>
<dbReference type="OMA" id="ADWMTKH"/>
<evidence type="ECO:0000256" key="2">
    <source>
        <dbReference type="ARBA" id="ARBA00022837"/>
    </source>
</evidence>
<organism evidence="4 5">
    <name type="scientific">Pyronema omphalodes (strain CBS 100304)</name>
    <name type="common">Pyronema confluens</name>
    <dbReference type="NCBI Taxonomy" id="1076935"/>
    <lineage>
        <taxon>Eukaryota</taxon>
        <taxon>Fungi</taxon>
        <taxon>Dikarya</taxon>
        <taxon>Ascomycota</taxon>
        <taxon>Pezizomycotina</taxon>
        <taxon>Pezizomycetes</taxon>
        <taxon>Pezizales</taxon>
        <taxon>Pyronemataceae</taxon>
        <taxon>Pyronema</taxon>
    </lineage>
</organism>
<name>U4LTQ5_PYROM</name>
<gene>
    <name evidence="4" type="ORF">PCON_14054</name>
</gene>
<dbReference type="OrthoDB" id="289247at2759"/>
<accession>U4LTQ5</accession>
<dbReference type="SUPFAM" id="SSF47473">
    <property type="entry name" value="EF-hand"/>
    <property type="match status" value="1"/>
</dbReference>
<evidence type="ECO:0000256" key="1">
    <source>
        <dbReference type="ARBA" id="ARBA00022729"/>
    </source>
</evidence>
<evidence type="ECO:0000313" key="5">
    <source>
        <dbReference type="Proteomes" id="UP000018144"/>
    </source>
</evidence>
<keyword evidence="5" id="KW-1185">Reference proteome</keyword>